<dbReference type="Gramene" id="Pp3c5_17890V3.2">
    <property type="protein sequence ID" value="Pp3c5_17890V3.2"/>
    <property type="gene ID" value="Pp3c5_17890"/>
</dbReference>
<feature type="signal peptide" evidence="1">
    <location>
        <begin position="1"/>
        <end position="17"/>
    </location>
</feature>
<reference evidence="3" key="3">
    <citation type="submission" date="2020-12" db="UniProtKB">
        <authorList>
            <consortium name="EnsemblPlants"/>
        </authorList>
    </citation>
    <scope>IDENTIFICATION</scope>
</reference>
<protein>
    <submittedName>
        <fullName evidence="2 3">Uncharacterized protein</fullName>
    </submittedName>
</protein>
<dbReference type="EnsemblPlants" id="Pp3c5_17890V3.2">
    <property type="protein sequence ID" value="Pp3c5_17890V3.2"/>
    <property type="gene ID" value="Pp3c5_17890"/>
</dbReference>
<dbReference type="EnsemblPlants" id="Pp3c5_17890V3.1">
    <property type="protein sequence ID" value="Pp3c5_17890V3.1"/>
    <property type="gene ID" value="Pp3c5_17890"/>
</dbReference>
<dbReference type="PaxDb" id="3218-PP1S116_174V6.1"/>
<feature type="chain" id="PRO_5036319077" evidence="1">
    <location>
        <begin position="18"/>
        <end position="55"/>
    </location>
</feature>
<evidence type="ECO:0000313" key="4">
    <source>
        <dbReference type="Proteomes" id="UP000006727"/>
    </source>
</evidence>
<sequence length="55" mass="5603">MILIVGLVCCSSAATCASEVSIPKICGGVCGMGSEKANLQLADREAVVRSPRCTC</sequence>
<dbReference type="AlphaFoldDB" id="A0A2K1KK65"/>
<dbReference type="EMBL" id="ABEU02000005">
    <property type="protein sequence ID" value="PNR54167.1"/>
    <property type="molecule type" value="Genomic_DNA"/>
</dbReference>
<gene>
    <name evidence="2" type="ORF">PHYPA_007843</name>
</gene>
<keyword evidence="1" id="KW-0732">Signal</keyword>
<organism evidence="2">
    <name type="scientific">Physcomitrium patens</name>
    <name type="common">Spreading-leaved earth moss</name>
    <name type="synonym">Physcomitrella patens</name>
    <dbReference type="NCBI Taxonomy" id="3218"/>
    <lineage>
        <taxon>Eukaryota</taxon>
        <taxon>Viridiplantae</taxon>
        <taxon>Streptophyta</taxon>
        <taxon>Embryophyta</taxon>
        <taxon>Bryophyta</taxon>
        <taxon>Bryophytina</taxon>
        <taxon>Bryopsida</taxon>
        <taxon>Funariidae</taxon>
        <taxon>Funariales</taxon>
        <taxon>Funariaceae</taxon>
        <taxon>Physcomitrium</taxon>
    </lineage>
</organism>
<dbReference type="Gramene" id="Pp3c5_17890V3.1">
    <property type="protein sequence ID" value="Pp3c5_17890V3.1"/>
    <property type="gene ID" value="Pp3c5_17890"/>
</dbReference>
<dbReference type="InParanoid" id="A0A2K1KK65"/>
<reference evidence="2 4" key="2">
    <citation type="journal article" date="2018" name="Plant J.">
        <title>The Physcomitrella patens chromosome-scale assembly reveals moss genome structure and evolution.</title>
        <authorList>
            <person name="Lang D."/>
            <person name="Ullrich K.K."/>
            <person name="Murat F."/>
            <person name="Fuchs J."/>
            <person name="Jenkins J."/>
            <person name="Haas F.B."/>
            <person name="Piednoel M."/>
            <person name="Gundlach H."/>
            <person name="Van Bel M."/>
            <person name="Meyberg R."/>
            <person name="Vives C."/>
            <person name="Morata J."/>
            <person name="Symeonidi A."/>
            <person name="Hiss M."/>
            <person name="Muchero W."/>
            <person name="Kamisugi Y."/>
            <person name="Saleh O."/>
            <person name="Blanc G."/>
            <person name="Decker E.L."/>
            <person name="van Gessel N."/>
            <person name="Grimwood J."/>
            <person name="Hayes R.D."/>
            <person name="Graham S.W."/>
            <person name="Gunter L.E."/>
            <person name="McDaniel S.F."/>
            <person name="Hoernstein S.N.W."/>
            <person name="Larsson A."/>
            <person name="Li F.W."/>
            <person name="Perroud P.F."/>
            <person name="Phillips J."/>
            <person name="Ranjan P."/>
            <person name="Rokshar D.S."/>
            <person name="Rothfels C.J."/>
            <person name="Schneider L."/>
            <person name="Shu S."/>
            <person name="Stevenson D.W."/>
            <person name="Thummler F."/>
            <person name="Tillich M."/>
            <person name="Villarreal Aguilar J.C."/>
            <person name="Widiez T."/>
            <person name="Wong G.K."/>
            <person name="Wymore A."/>
            <person name="Zhang Y."/>
            <person name="Zimmer A.D."/>
            <person name="Quatrano R.S."/>
            <person name="Mayer K.F.X."/>
            <person name="Goodstein D."/>
            <person name="Casacuberta J.M."/>
            <person name="Vandepoele K."/>
            <person name="Reski R."/>
            <person name="Cuming A.C."/>
            <person name="Tuskan G.A."/>
            <person name="Maumus F."/>
            <person name="Salse J."/>
            <person name="Schmutz J."/>
            <person name="Rensing S.A."/>
        </authorList>
    </citation>
    <scope>NUCLEOTIDE SEQUENCE [LARGE SCALE GENOMIC DNA]</scope>
    <source>
        <strain evidence="3 4">cv. Gransden 2004</strain>
    </source>
</reference>
<reference evidence="2 4" key="1">
    <citation type="journal article" date="2008" name="Science">
        <title>The Physcomitrella genome reveals evolutionary insights into the conquest of land by plants.</title>
        <authorList>
            <person name="Rensing S."/>
            <person name="Lang D."/>
            <person name="Zimmer A."/>
            <person name="Terry A."/>
            <person name="Salamov A."/>
            <person name="Shapiro H."/>
            <person name="Nishiyama T."/>
            <person name="Perroud P.-F."/>
            <person name="Lindquist E."/>
            <person name="Kamisugi Y."/>
            <person name="Tanahashi T."/>
            <person name="Sakakibara K."/>
            <person name="Fujita T."/>
            <person name="Oishi K."/>
            <person name="Shin-I T."/>
            <person name="Kuroki Y."/>
            <person name="Toyoda A."/>
            <person name="Suzuki Y."/>
            <person name="Hashimoto A."/>
            <person name="Yamaguchi K."/>
            <person name="Sugano A."/>
            <person name="Kohara Y."/>
            <person name="Fujiyama A."/>
            <person name="Anterola A."/>
            <person name="Aoki S."/>
            <person name="Ashton N."/>
            <person name="Barbazuk W.B."/>
            <person name="Barker E."/>
            <person name="Bennetzen J."/>
            <person name="Bezanilla M."/>
            <person name="Blankenship R."/>
            <person name="Cho S.H."/>
            <person name="Dutcher S."/>
            <person name="Estelle M."/>
            <person name="Fawcett J.A."/>
            <person name="Gundlach H."/>
            <person name="Hanada K."/>
            <person name="Heyl A."/>
            <person name="Hicks K.A."/>
            <person name="Hugh J."/>
            <person name="Lohr M."/>
            <person name="Mayer K."/>
            <person name="Melkozernov A."/>
            <person name="Murata T."/>
            <person name="Nelson D."/>
            <person name="Pils B."/>
            <person name="Prigge M."/>
            <person name="Reiss B."/>
            <person name="Renner T."/>
            <person name="Rombauts S."/>
            <person name="Rushton P."/>
            <person name="Sanderfoot A."/>
            <person name="Schween G."/>
            <person name="Shiu S.-H."/>
            <person name="Stueber K."/>
            <person name="Theodoulou F.L."/>
            <person name="Tu H."/>
            <person name="Van de Peer Y."/>
            <person name="Verrier P.J."/>
            <person name="Waters E."/>
            <person name="Wood A."/>
            <person name="Yang L."/>
            <person name="Cove D."/>
            <person name="Cuming A."/>
            <person name="Hasebe M."/>
            <person name="Lucas S."/>
            <person name="Mishler D.B."/>
            <person name="Reski R."/>
            <person name="Grigoriev I."/>
            <person name="Quatrano R.S."/>
            <person name="Boore J.L."/>
        </authorList>
    </citation>
    <scope>NUCLEOTIDE SEQUENCE [LARGE SCALE GENOMIC DNA]</scope>
    <source>
        <strain evidence="3 4">cv. Gransden 2004</strain>
    </source>
</reference>
<proteinExistence type="predicted"/>
<keyword evidence="4" id="KW-1185">Reference proteome</keyword>
<dbReference type="Proteomes" id="UP000006727">
    <property type="component" value="Chromosome 5"/>
</dbReference>
<evidence type="ECO:0000313" key="2">
    <source>
        <dbReference type="EMBL" id="PNR54167.1"/>
    </source>
</evidence>
<evidence type="ECO:0000313" key="3">
    <source>
        <dbReference type="EnsemblPlants" id="Pp3c5_17890V3.1"/>
    </source>
</evidence>
<name>A0A2K1KK65_PHYPA</name>
<accession>A0A2K1KK65</accession>
<evidence type="ECO:0000256" key="1">
    <source>
        <dbReference type="SAM" id="SignalP"/>
    </source>
</evidence>